<keyword evidence="3" id="KW-1185">Reference proteome</keyword>
<feature type="transmembrane region" description="Helical" evidence="1">
    <location>
        <begin position="20"/>
        <end position="36"/>
    </location>
</feature>
<dbReference type="EMBL" id="JAHXPT010000001">
    <property type="protein sequence ID" value="MBW6408765.1"/>
    <property type="molecule type" value="Genomic_DNA"/>
</dbReference>
<sequence>MEAREEILIKSGLNGTQLKMLAIICMVIDHIAWTFLPSEVYPVSSGILHFIGRLTFPILCFFIGEGYRKSSNVPKYMLRLFILGLVSTVPFCMLFFSGCGYLLTTIFTLFFGLCALYLANKTKNKFLKGVIVIFFMIISVVSDAGVSGVLLIYMFGTIDNKKKALIYGLTAMNSLDLLLTFLISGSINMDIIVSIIGVFVSYPLLMKYNEQRGKSIKYFFYIFYPLHIIVLLAAKMLIR</sequence>
<evidence type="ECO:0000313" key="2">
    <source>
        <dbReference type="EMBL" id="MBW6408765.1"/>
    </source>
</evidence>
<feature type="transmembrane region" description="Helical" evidence="1">
    <location>
        <begin position="178"/>
        <end position="206"/>
    </location>
</feature>
<protein>
    <submittedName>
        <fullName evidence="2">Conjugal transfer protein TraX</fullName>
    </submittedName>
</protein>
<feature type="transmembrane region" description="Helical" evidence="1">
    <location>
        <begin position="42"/>
        <end position="64"/>
    </location>
</feature>
<accession>A0ABS7AMP1</accession>
<evidence type="ECO:0000256" key="1">
    <source>
        <dbReference type="SAM" id="Phobius"/>
    </source>
</evidence>
<evidence type="ECO:0000313" key="3">
    <source>
        <dbReference type="Proteomes" id="UP001519921"/>
    </source>
</evidence>
<keyword evidence="1" id="KW-1133">Transmembrane helix</keyword>
<organism evidence="2 3">
    <name type="scientific">Clostridium weizhouense</name>
    <dbReference type="NCBI Taxonomy" id="2859781"/>
    <lineage>
        <taxon>Bacteria</taxon>
        <taxon>Bacillati</taxon>
        <taxon>Bacillota</taxon>
        <taxon>Clostridia</taxon>
        <taxon>Eubacteriales</taxon>
        <taxon>Clostridiaceae</taxon>
        <taxon>Clostridium</taxon>
    </lineage>
</organism>
<dbReference type="Proteomes" id="UP001519921">
    <property type="component" value="Unassembled WGS sequence"/>
</dbReference>
<dbReference type="RefSeq" id="WP_219777821.1">
    <property type="nucleotide sequence ID" value="NZ_JAHXPT010000001.1"/>
</dbReference>
<dbReference type="InterPro" id="IPR008875">
    <property type="entry name" value="TraX"/>
</dbReference>
<gene>
    <name evidence="2" type="ORF">KYD98_01510</name>
</gene>
<feature type="transmembrane region" description="Helical" evidence="1">
    <location>
        <begin position="76"/>
        <end position="96"/>
    </location>
</feature>
<feature type="transmembrane region" description="Helical" evidence="1">
    <location>
        <begin position="218"/>
        <end position="238"/>
    </location>
</feature>
<keyword evidence="1" id="KW-0472">Membrane</keyword>
<dbReference type="Pfam" id="PF05857">
    <property type="entry name" value="TraX"/>
    <property type="match status" value="1"/>
</dbReference>
<feature type="transmembrane region" description="Helical" evidence="1">
    <location>
        <begin position="131"/>
        <end position="158"/>
    </location>
</feature>
<comment type="caution">
    <text evidence="2">The sequence shown here is derived from an EMBL/GenBank/DDBJ whole genome shotgun (WGS) entry which is preliminary data.</text>
</comment>
<proteinExistence type="predicted"/>
<feature type="transmembrane region" description="Helical" evidence="1">
    <location>
        <begin position="102"/>
        <end position="119"/>
    </location>
</feature>
<keyword evidence="1" id="KW-0812">Transmembrane</keyword>
<name>A0ABS7AMP1_9CLOT</name>
<reference evidence="2 3" key="1">
    <citation type="submission" date="2021-07" db="EMBL/GenBank/DDBJ databases">
        <title>Clostridium weizhouense sp. nov., an anaerobic bacterium isolated from activated sludge of Petroleum wastewater.</title>
        <authorList>
            <person name="Li Q."/>
        </authorList>
    </citation>
    <scope>NUCLEOTIDE SEQUENCE [LARGE SCALE GENOMIC DNA]</scope>
    <source>
        <strain evidence="2 3">YB-6</strain>
    </source>
</reference>